<name>A0A7J9D801_GOSGO</name>
<dbReference type="OrthoDB" id="10444275at2759"/>
<keyword evidence="2" id="KW-1185">Reference proteome</keyword>
<dbReference type="Proteomes" id="UP000593579">
    <property type="component" value="Unassembled WGS sequence"/>
</dbReference>
<comment type="caution">
    <text evidence="1">The sequence shown here is derived from an EMBL/GenBank/DDBJ whole genome shotgun (WGS) entry which is preliminary data.</text>
</comment>
<proteinExistence type="predicted"/>
<dbReference type="EMBL" id="JABEZY010275092">
    <property type="protein sequence ID" value="MBA0756595.1"/>
    <property type="molecule type" value="Genomic_DNA"/>
</dbReference>
<protein>
    <submittedName>
        <fullName evidence="1">Uncharacterized protein</fullName>
    </submittedName>
</protein>
<dbReference type="AlphaFoldDB" id="A0A7J9D801"/>
<gene>
    <name evidence="1" type="ORF">Gogos_020672</name>
</gene>
<evidence type="ECO:0000313" key="1">
    <source>
        <dbReference type="EMBL" id="MBA0756595.1"/>
    </source>
</evidence>
<sequence length="50" mass="6008">MVREDTTREGRQPDRGIYLLYFWEGRFGAHRRRVDNSVPLPEDPSRQSLF</sequence>
<evidence type="ECO:0000313" key="2">
    <source>
        <dbReference type="Proteomes" id="UP000593579"/>
    </source>
</evidence>
<reference evidence="1 2" key="1">
    <citation type="journal article" date="2019" name="Genome Biol. Evol.">
        <title>Insights into the evolution of the New World diploid cottons (Gossypium, subgenus Houzingenia) based on genome sequencing.</title>
        <authorList>
            <person name="Grover C.E."/>
            <person name="Arick M.A. 2nd"/>
            <person name="Thrash A."/>
            <person name="Conover J.L."/>
            <person name="Sanders W.S."/>
            <person name="Peterson D.G."/>
            <person name="Frelichowski J.E."/>
            <person name="Scheffler J.A."/>
            <person name="Scheffler B.E."/>
            <person name="Wendel J.F."/>
        </authorList>
    </citation>
    <scope>NUCLEOTIDE SEQUENCE [LARGE SCALE GENOMIC DNA]</scope>
    <source>
        <strain evidence="1">5</strain>
        <tissue evidence="1">Leaf</tissue>
    </source>
</reference>
<accession>A0A7J9D801</accession>
<organism evidence="1 2">
    <name type="scientific">Gossypium gossypioides</name>
    <name type="common">Mexican cotton</name>
    <name type="synonym">Selera gossypioides</name>
    <dbReference type="NCBI Taxonomy" id="34282"/>
    <lineage>
        <taxon>Eukaryota</taxon>
        <taxon>Viridiplantae</taxon>
        <taxon>Streptophyta</taxon>
        <taxon>Embryophyta</taxon>
        <taxon>Tracheophyta</taxon>
        <taxon>Spermatophyta</taxon>
        <taxon>Magnoliopsida</taxon>
        <taxon>eudicotyledons</taxon>
        <taxon>Gunneridae</taxon>
        <taxon>Pentapetalae</taxon>
        <taxon>rosids</taxon>
        <taxon>malvids</taxon>
        <taxon>Malvales</taxon>
        <taxon>Malvaceae</taxon>
        <taxon>Malvoideae</taxon>
        <taxon>Gossypium</taxon>
    </lineage>
</organism>